<dbReference type="AlphaFoldDB" id="A0A6G9AMZ8"/>
<dbReference type="EMBL" id="CP050063">
    <property type="protein sequence ID" value="QIP13719.1"/>
    <property type="molecule type" value="Genomic_DNA"/>
</dbReference>
<sequence>MKAEKYRQLSYVHLLNQIWRSDLEIALLEVNFWENLLNTLDTDLDPAHSNHDSTWKTEISQLHHFRRLIKRLLDEIQELEKQLATGVQTDHVLDADTRLNHQYLRLELDSFHADFRAFKTEIRQYITAQPTF</sequence>
<feature type="coiled-coil region" evidence="1">
    <location>
        <begin position="62"/>
        <end position="89"/>
    </location>
</feature>
<keyword evidence="3" id="KW-1185">Reference proteome</keyword>
<gene>
    <name evidence="2" type="ORF">G8759_14385</name>
</gene>
<evidence type="ECO:0000313" key="3">
    <source>
        <dbReference type="Proteomes" id="UP000501802"/>
    </source>
</evidence>
<evidence type="ECO:0000313" key="2">
    <source>
        <dbReference type="EMBL" id="QIP13719.1"/>
    </source>
</evidence>
<dbReference type="KEGG" id="spib:G8759_14385"/>
<dbReference type="RefSeq" id="WP_167209058.1">
    <property type="nucleotide sequence ID" value="NZ_CP050063.1"/>
</dbReference>
<dbReference type="Proteomes" id="UP000501802">
    <property type="component" value="Chromosome"/>
</dbReference>
<evidence type="ECO:0000256" key="1">
    <source>
        <dbReference type="SAM" id="Coils"/>
    </source>
</evidence>
<name>A0A6G9AMZ8_9BACT</name>
<keyword evidence="1" id="KW-0175">Coiled coil</keyword>
<proteinExistence type="predicted"/>
<accession>A0A6G9AMZ8</accession>
<protein>
    <submittedName>
        <fullName evidence="2">Uncharacterized protein</fullName>
    </submittedName>
</protein>
<reference evidence="2 3" key="1">
    <citation type="submission" date="2020-03" db="EMBL/GenBank/DDBJ databases">
        <authorList>
            <person name="Kim M.K."/>
        </authorList>
    </citation>
    <scope>NUCLEOTIDE SEQUENCE [LARGE SCALE GENOMIC DNA]</scope>
    <source>
        <strain evidence="2 3">BT328</strain>
    </source>
</reference>
<organism evidence="2 3">
    <name type="scientific">Spirosoma aureum</name>
    <dbReference type="NCBI Taxonomy" id="2692134"/>
    <lineage>
        <taxon>Bacteria</taxon>
        <taxon>Pseudomonadati</taxon>
        <taxon>Bacteroidota</taxon>
        <taxon>Cytophagia</taxon>
        <taxon>Cytophagales</taxon>
        <taxon>Cytophagaceae</taxon>
        <taxon>Spirosoma</taxon>
    </lineage>
</organism>